<gene>
    <name evidence="2" type="ORF">IT779_11945</name>
</gene>
<sequence length="657" mass="69839">MDPTWIRERENWFSSIVLDASARETPDIAGVPDASRKVHNFPGMTPATAARMIERIEARRAMVESVLAPRPVSQQHAGFVSKASPGYGDPGIVAPGGDFPGDKMPEVPPNIPPGTHRVPEVPDENGNTKLPYRYEDGPPPPPDQNDNKGGAGGGAAGGSGKGGSKGNGNGNREQTKPPWPNNGADIGPPGTQPGTEQGKPYTHVDPEGNWDERYPHGDPVPVPSEHTLPDPSLSAEPDLKQAQQNPSPAESATPTTPAQPGAGGSGGSQSQPTPQTSETPGGGTPSTTDPSENGGDSPGADGAEPAVSAPQQAPSAEEAPQPENPESKEPQPYEGPGFLLSLVPVVGSALQAYADFKNGRWVWGLINVAFAISDLFLVKSLFTVGGKLLWKLGQTLLRDPAAIGKALAGMVEGIGAGIGKAAEAAKNGIGNAYNKAKEVLGGIFRSGGRESADDAARRAQEEFAEQQWREALERSDQWKPNNGPRRKPVWKRSGDGFDDLREDLEKAFDSIPNTPASKQRTHASAVYESGDGTKIPSRASSGQDSFLDRKNVQMPGGAREPGEAVDRFDWSTVNGVPRNADAELKILEDLRTKLRPDSGGRIRMVVDYPGGDKMHLGEDIICSSCQGVLAQFTREFPRVSIDIRDMYGRRLFEYIPR</sequence>
<dbReference type="Proteomes" id="UP000655751">
    <property type="component" value="Unassembled WGS sequence"/>
</dbReference>
<feature type="compositionally biased region" description="Low complexity" evidence="1">
    <location>
        <begin position="246"/>
        <end position="260"/>
    </location>
</feature>
<evidence type="ECO:0000313" key="3">
    <source>
        <dbReference type="Proteomes" id="UP000655751"/>
    </source>
</evidence>
<evidence type="ECO:0000256" key="1">
    <source>
        <dbReference type="SAM" id="MobiDB-lite"/>
    </source>
</evidence>
<feature type="compositionally biased region" description="Low complexity" evidence="1">
    <location>
        <begin position="303"/>
        <end position="321"/>
    </location>
</feature>
<comment type="caution">
    <text evidence="2">The sequence shown here is derived from an EMBL/GenBank/DDBJ whole genome shotgun (WGS) entry which is preliminary data.</text>
</comment>
<protein>
    <submittedName>
        <fullName evidence="2">Uncharacterized protein</fullName>
    </submittedName>
</protein>
<feature type="region of interest" description="Disordered" evidence="1">
    <location>
        <begin position="472"/>
        <end position="495"/>
    </location>
</feature>
<dbReference type="AlphaFoldDB" id="A0A931I8P2"/>
<evidence type="ECO:0000313" key="2">
    <source>
        <dbReference type="EMBL" id="MBH0776997.1"/>
    </source>
</evidence>
<proteinExistence type="predicted"/>
<feature type="compositionally biased region" description="Low complexity" evidence="1">
    <location>
        <begin position="187"/>
        <end position="200"/>
    </location>
</feature>
<keyword evidence="3" id="KW-1185">Reference proteome</keyword>
<dbReference type="EMBL" id="JADMLG010000004">
    <property type="protein sequence ID" value="MBH0776997.1"/>
    <property type="molecule type" value="Genomic_DNA"/>
</dbReference>
<dbReference type="RefSeq" id="WP_196149337.1">
    <property type="nucleotide sequence ID" value="NZ_JADMLG010000004.1"/>
</dbReference>
<feature type="compositionally biased region" description="Low complexity" evidence="1">
    <location>
        <begin position="268"/>
        <end position="291"/>
    </location>
</feature>
<feature type="region of interest" description="Disordered" evidence="1">
    <location>
        <begin position="510"/>
        <end position="548"/>
    </location>
</feature>
<name>A0A931I8P2_9NOCA</name>
<feature type="compositionally biased region" description="Gly residues" evidence="1">
    <location>
        <begin position="149"/>
        <end position="169"/>
    </location>
</feature>
<accession>A0A931I8P2</accession>
<organism evidence="2 3">
    <name type="scientific">Nocardia bovistercoris</name>
    <dbReference type="NCBI Taxonomy" id="2785916"/>
    <lineage>
        <taxon>Bacteria</taxon>
        <taxon>Bacillati</taxon>
        <taxon>Actinomycetota</taxon>
        <taxon>Actinomycetes</taxon>
        <taxon>Mycobacteriales</taxon>
        <taxon>Nocardiaceae</taxon>
        <taxon>Nocardia</taxon>
    </lineage>
</organism>
<feature type="region of interest" description="Disordered" evidence="1">
    <location>
        <begin position="77"/>
        <end position="335"/>
    </location>
</feature>
<feature type="compositionally biased region" description="Basic and acidic residues" evidence="1">
    <location>
        <begin position="202"/>
        <end position="216"/>
    </location>
</feature>
<reference evidence="2" key="1">
    <citation type="submission" date="2020-11" db="EMBL/GenBank/DDBJ databases">
        <title>Nocardia NEAU-351.nov., a novel actinomycete isolated from the cow dung.</title>
        <authorList>
            <person name="Zhang X."/>
        </authorList>
    </citation>
    <scope>NUCLEOTIDE SEQUENCE</scope>
    <source>
        <strain evidence="2">NEAU-351</strain>
    </source>
</reference>